<evidence type="ECO:0000259" key="15">
    <source>
        <dbReference type="PROSITE" id="PS51034"/>
    </source>
</evidence>
<keyword evidence="6 14" id="KW-0272">Extracellular matrix</keyword>
<evidence type="ECO:0000256" key="11">
    <source>
        <dbReference type="ARBA" id="ARBA00023136"/>
    </source>
</evidence>
<dbReference type="GO" id="GO:0035805">
    <property type="term" value="C:egg coat"/>
    <property type="evidence" value="ECO:0000318"/>
    <property type="project" value="GO_Central"/>
</dbReference>
<dbReference type="SMART" id="SM00241">
    <property type="entry name" value="ZP"/>
    <property type="match status" value="1"/>
</dbReference>
<dbReference type="InParanoid" id="W5N8Q9"/>
<feature type="transmembrane region" description="Helical" evidence="14">
    <location>
        <begin position="399"/>
        <end position="421"/>
    </location>
</feature>
<keyword evidence="13" id="KW-0325">Glycoprotein</keyword>
<keyword evidence="4 14" id="KW-1003">Cell membrane</keyword>
<keyword evidence="12 14" id="KW-1015">Disulfide bond</keyword>
<dbReference type="Proteomes" id="UP000018468">
    <property type="component" value="Linkage group LG2"/>
</dbReference>
<evidence type="ECO:0000313" key="16">
    <source>
        <dbReference type="Ensembl" id="ENSLOCP00000017018.1"/>
    </source>
</evidence>
<evidence type="ECO:0000256" key="2">
    <source>
        <dbReference type="ARBA" id="ARBA00006735"/>
    </source>
</evidence>
<protein>
    <recommendedName>
        <fullName evidence="3 14">Zona pellucida sperm-binding protein 3</fullName>
    </recommendedName>
</protein>
<keyword evidence="17" id="KW-1185">Reference proteome</keyword>
<dbReference type="PROSITE" id="PS51034">
    <property type="entry name" value="ZP_2"/>
    <property type="match status" value="1"/>
</dbReference>
<evidence type="ECO:0000256" key="5">
    <source>
        <dbReference type="ARBA" id="ARBA00022525"/>
    </source>
</evidence>
<evidence type="ECO:0000256" key="6">
    <source>
        <dbReference type="ARBA" id="ARBA00022530"/>
    </source>
</evidence>
<dbReference type="Bgee" id="ENSLOCG00000013794">
    <property type="expression patterns" value="Expressed in ovary and 6 other cell types or tissues"/>
</dbReference>
<keyword evidence="9 14" id="KW-0732">Signal</keyword>
<proteinExistence type="inferred from homology"/>
<evidence type="ECO:0000256" key="8">
    <source>
        <dbReference type="ARBA" id="ARBA00022692"/>
    </source>
</evidence>
<dbReference type="AlphaFoldDB" id="W5N8Q9"/>
<evidence type="ECO:0000256" key="1">
    <source>
        <dbReference type="ARBA" id="ARBA00004498"/>
    </source>
</evidence>
<comment type="similarity">
    <text evidence="2 14">Belongs to the ZP domain family. ZPC subfamily.</text>
</comment>
<evidence type="ECO:0000256" key="14">
    <source>
        <dbReference type="RuleBase" id="RU367066"/>
    </source>
</evidence>
<evidence type="ECO:0000256" key="4">
    <source>
        <dbReference type="ARBA" id="ARBA00022475"/>
    </source>
</evidence>
<comment type="PTM">
    <text evidence="14">Proteolytically cleaved before the transmembrane segment to yield the secreted ectodomain incorporated in the zona pellucida.</text>
</comment>
<evidence type="ECO:0000313" key="17">
    <source>
        <dbReference type="Proteomes" id="UP000018468"/>
    </source>
</evidence>
<dbReference type="GO" id="GO:0005615">
    <property type="term" value="C:extracellular space"/>
    <property type="evidence" value="ECO:0000318"/>
    <property type="project" value="GO_Central"/>
</dbReference>
<evidence type="ECO:0000256" key="9">
    <source>
        <dbReference type="ARBA" id="ARBA00022729"/>
    </source>
</evidence>
<dbReference type="InterPro" id="IPR048290">
    <property type="entry name" value="ZP_chr"/>
</dbReference>
<dbReference type="eggNOG" id="ENOG502QSZF">
    <property type="taxonomic scope" value="Eukaryota"/>
</dbReference>
<evidence type="ECO:0000256" key="10">
    <source>
        <dbReference type="ARBA" id="ARBA00022989"/>
    </source>
</evidence>
<comment type="subcellular location">
    <subcellularLocation>
        <location evidence="1">Secreted</location>
        <location evidence="1">Extracellular space</location>
        <location evidence="1">Extracellular matrix</location>
    </subcellularLocation>
    <subcellularLocation>
        <location evidence="14">Zona pellucida</location>
    </subcellularLocation>
    <subcellularLocation>
        <location evidence="14">Cell membrane</location>
        <topology evidence="14">Single-pass type I membrane protein</topology>
    </subcellularLocation>
</comment>
<dbReference type="GO" id="GO:2000344">
    <property type="term" value="P:positive regulation of acrosome reaction"/>
    <property type="evidence" value="ECO:0000318"/>
    <property type="project" value="GO_Central"/>
</dbReference>
<dbReference type="OMA" id="VEQKACS"/>
<sequence length="430" mass="47317">MALERKFHLFLFLLCLIPVFCDAGSWADLSLKSFSPVRRGRLQLSSLPVEYRQTVPLSVSVQCGESTIVVQVKTDLFGTGQLIGASDLRLGDCAVTRQDTAAQLLIFEAELQACGSELMMPADQLVYTFSLLYKPTALSHSPIVRTSPASVGIECHYTRLHNVSSNALKPTWVPFASTMSAAGLLNFSLVLMNDDWTSPRSSMVFYLGDILNIEASVTQADHQPLRLFVDSCVATLVPDKNSVPRYDFIENHGCLTDAKATGSNSQFRPRSQDPTKLQLQLDAFRFYMDTRNMIYITCHLKVADASQNVDPVNKACFFASGASFRWTSVDGSDQVCACCDIGSCRRRRRSLPLYAKREWEGDAVIGPITVQEEDPAFLGPEARNLLGLKEQRSKGSSTVVALAVVATALGVVCVAVIGVGVHRRRNRFMI</sequence>
<dbReference type="Ensembl" id="ENSLOCT00000017048.1">
    <property type="protein sequence ID" value="ENSLOCP00000017018.1"/>
    <property type="gene ID" value="ENSLOCG00000013794.1"/>
</dbReference>
<dbReference type="GeneTree" id="ENSGT01030000234567"/>
<dbReference type="STRING" id="7918.ENSLOCP00000017018"/>
<dbReference type="FunFam" id="2.60.40.3210:FF:000001">
    <property type="entry name" value="Zona pellucida sperm-binding protein 3"/>
    <property type="match status" value="1"/>
</dbReference>
<dbReference type="PRINTS" id="PR00023">
    <property type="entry name" value="ZPELLUCIDA"/>
</dbReference>
<dbReference type="PANTHER" id="PTHR11576">
    <property type="entry name" value="ZONA PELLUCIDA SPERM-BINDING PROTEIN 3"/>
    <property type="match status" value="1"/>
</dbReference>
<keyword evidence="5 14" id="KW-0964">Secreted</keyword>
<accession>W5N8Q9</accession>
<dbReference type="PANTHER" id="PTHR11576:SF2">
    <property type="entry name" value="ZONA PELLUCIDA SPERM-BINDING PROTEIN 3"/>
    <property type="match status" value="1"/>
</dbReference>
<dbReference type="InterPro" id="IPR001507">
    <property type="entry name" value="ZP_dom"/>
</dbReference>
<reference evidence="16" key="3">
    <citation type="submission" date="2025-09" db="UniProtKB">
        <authorList>
            <consortium name="Ensembl"/>
        </authorList>
    </citation>
    <scope>IDENTIFICATION</scope>
</reference>
<feature type="chain" id="PRO_5025714637" description="Zona pellucida sperm-binding protein 3" evidence="14">
    <location>
        <begin position="24"/>
        <end position="430"/>
    </location>
</feature>
<keyword evidence="10 14" id="KW-1133">Transmembrane helix</keyword>
<reference evidence="17" key="1">
    <citation type="submission" date="2011-12" db="EMBL/GenBank/DDBJ databases">
        <title>The Draft Genome of Lepisosteus oculatus.</title>
        <authorList>
            <consortium name="The Broad Institute Genome Assembly &amp; Analysis Group"/>
            <consortium name="Computational R&amp;D Group"/>
            <consortium name="and Sequencing Platform"/>
            <person name="Di Palma F."/>
            <person name="Alfoldi J."/>
            <person name="Johnson J."/>
            <person name="Berlin A."/>
            <person name="Gnerre S."/>
            <person name="Jaffe D."/>
            <person name="MacCallum I."/>
            <person name="Young S."/>
            <person name="Walker B.J."/>
            <person name="Lander E.S."/>
            <person name="Lindblad-Toh K."/>
        </authorList>
    </citation>
    <scope>NUCLEOTIDE SEQUENCE [LARGE SCALE GENOMIC DNA]</scope>
</reference>
<name>W5N8Q9_LEPOC</name>
<dbReference type="InterPro" id="IPR055356">
    <property type="entry name" value="ZP-N"/>
</dbReference>
<comment type="domain">
    <text evidence="14">The ZP domain is involved in the polymerization of the ZP proteins to form the zona pellucida.</text>
</comment>
<feature type="domain" description="ZP" evidence="15">
    <location>
        <begin position="62"/>
        <end position="323"/>
    </location>
</feature>
<dbReference type="Gene3D" id="2.60.40.3210">
    <property type="entry name" value="Zona pellucida, ZP-N domain"/>
    <property type="match status" value="1"/>
</dbReference>
<dbReference type="FunFam" id="2.60.40.4100:FF:000002">
    <property type="entry name" value="Zona pellucida sperm-binding protein 3"/>
    <property type="match status" value="1"/>
</dbReference>
<dbReference type="GO" id="GO:0035803">
    <property type="term" value="P:egg coat formation"/>
    <property type="evidence" value="ECO:0000318"/>
    <property type="project" value="GO_Central"/>
</dbReference>
<reference evidence="16" key="2">
    <citation type="submission" date="2025-08" db="UniProtKB">
        <authorList>
            <consortium name="Ensembl"/>
        </authorList>
    </citation>
    <scope>IDENTIFICATION</scope>
</reference>
<feature type="signal peptide" evidence="14">
    <location>
        <begin position="1"/>
        <end position="23"/>
    </location>
</feature>
<dbReference type="Pfam" id="PF23344">
    <property type="entry name" value="ZP-N"/>
    <property type="match status" value="1"/>
</dbReference>
<dbReference type="GO" id="GO:0032190">
    <property type="term" value="F:acrosin binding"/>
    <property type="evidence" value="ECO:0000318"/>
    <property type="project" value="GO_Central"/>
</dbReference>
<keyword evidence="7 14" id="KW-0165">Cleavage on pair of basic residues</keyword>
<keyword evidence="8 14" id="KW-0812">Transmembrane</keyword>
<dbReference type="GO" id="GO:0035804">
    <property type="term" value="F:structural constituent of egg coat"/>
    <property type="evidence" value="ECO:0000318"/>
    <property type="project" value="GO_Central"/>
</dbReference>
<comment type="function">
    <text evidence="14">Component of the zona pellucida, an extracellular matrix surrounding oocytes which mediates sperm binding, induction of the acrosome reaction and prevents post-fertilization polyspermy. The zona pellucida is composed of 3 to 4 glycoproteins, ZP1, ZP2, ZP3, and ZP4. ZP3 is essential for sperm binding and zona matrix formation.</text>
</comment>
<evidence type="ECO:0000256" key="3">
    <source>
        <dbReference type="ARBA" id="ARBA00017980"/>
    </source>
</evidence>
<dbReference type="InterPro" id="IPR042235">
    <property type="entry name" value="ZP-C_dom"/>
</dbReference>
<dbReference type="GO" id="GO:0005886">
    <property type="term" value="C:plasma membrane"/>
    <property type="evidence" value="ECO:0007669"/>
    <property type="project" value="UniProtKB-SubCell"/>
</dbReference>
<dbReference type="InterPro" id="IPR055355">
    <property type="entry name" value="ZP-C"/>
</dbReference>
<keyword evidence="11 14" id="KW-0472">Membrane</keyword>
<dbReference type="HOGENOM" id="CLU_047091_1_1_1"/>
<organism evidence="16 17">
    <name type="scientific">Lepisosteus oculatus</name>
    <name type="common">Spotted gar</name>
    <dbReference type="NCBI Taxonomy" id="7918"/>
    <lineage>
        <taxon>Eukaryota</taxon>
        <taxon>Metazoa</taxon>
        <taxon>Chordata</taxon>
        <taxon>Craniata</taxon>
        <taxon>Vertebrata</taxon>
        <taxon>Euteleostomi</taxon>
        <taxon>Actinopterygii</taxon>
        <taxon>Neopterygii</taxon>
        <taxon>Holostei</taxon>
        <taxon>Semionotiformes</taxon>
        <taxon>Lepisosteidae</taxon>
        <taxon>Lepisosteus</taxon>
    </lineage>
</organism>
<dbReference type="Pfam" id="PF00100">
    <property type="entry name" value="Zona_pellucida"/>
    <property type="match status" value="1"/>
</dbReference>
<evidence type="ECO:0000256" key="12">
    <source>
        <dbReference type="ARBA" id="ARBA00023157"/>
    </source>
</evidence>
<dbReference type="EMBL" id="AHAT01029683">
    <property type="status" value="NOT_ANNOTATED_CDS"/>
    <property type="molecule type" value="Genomic_DNA"/>
</dbReference>
<dbReference type="Gene3D" id="2.60.40.4100">
    <property type="entry name" value="Zona pellucida, ZP-C domain"/>
    <property type="match status" value="1"/>
</dbReference>
<evidence type="ECO:0000256" key="13">
    <source>
        <dbReference type="ARBA" id="ARBA00023180"/>
    </source>
</evidence>
<dbReference type="GO" id="GO:0007339">
    <property type="term" value="P:binding of sperm to zona pellucida"/>
    <property type="evidence" value="ECO:0000318"/>
    <property type="project" value="GO_Central"/>
</dbReference>
<dbReference type="FunCoup" id="W5N8Q9">
    <property type="interactions" value="1124"/>
</dbReference>
<evidence type="ECO:0000256" key="7">
    <source>
        <dbReference type="ARBA" id="ARBA00022685"/>
    </source>
</evidence>